<evidence type="ECO:0000256" key="1">
    <source>
        <dbReference type="SAM" id="MobiDB-lite"/>
    </source>
</evidence>
<reference evidence="3" key="1">
    <citation type="journal article" date="2021" name="Front. Plant Sci.">
        <title>Chromosome-Scale Genome Assembly for Chinese Sour Jujube and Insights Into Its Genome Evolution and Domestication Signature.</title>
        <authorList>
            <person name="Shen L.-Y."/>
            <person name="Luo H."/>
            <person name="Wang X.-L."/>
            <person name="Wang X.-M."/>
            <person name="Qiu X.-J."/>
            <person name="Liu H."/>
            <person name="Zhou S.-S."/>
            <person name="Jia K.-H."/>
            <person name="Nie S."/>
            <person name="Bao Y.-T."/>
            <person name="Zhang R.-G."/>
            <person name="Yun Q.-Z."/>
            <person name="Chai Y.-H."/>
            <person name="Lu J.-Y."/>
            <person name="Li Y."/>
            <person name="Zhao S.-W."/>
            <person name="Mao J.-F."/>
            <person name="Jia S.-G."/>
            <person name="Mao Y.-M."/>
        </authorList>
    </citation>
    <scope>NUCLEOTIDE SEQUENCE</scope>
    <source>
        <strain evidence="3">AT0</strain>
        <tissue evidence="3">Leaf</tissue>
    </source>
</reference>
<evidence type="ECO:0000313" key="4">
    <source>
        <dbReference type="Proteomes" id="UP000813462"/>
    </source>
</evidence>
<comment type="caution">
    <text evidence="3">The sequence shown here is derived from an EMBL/GenBank/DDBJ whole genome shotgun (WGS) entry which is preliminary data.</text>
</comment>
<feature type="compositionally biased region" description="Basic and acidic residues" evidence="1">
    <location>
        <begin position="210"/>
        <end position="221"/>
    </location>
</feature>
<dbReference type="InterPro" id="IPR005607">
    <property type="entry name" value="BSD_dom"/>
</dbReference>
<organism evidence="3 4">
    <name type="scientific">Ziziphus jujuba var. spinosa</name>
    <dbReference type="NCBI Taxonomy" id="714518"/>
    <lineage>
        <taxon>Eukaryota</taxon>
        <taxon>Viridiplantae</taxon>
        <taxon>Streptophyta</taxon>
        <taxon>Embryophyta</taxon>
        <taxon>Tracheophyta</taxon>
        <taxon>Spermatophyta</taxon>
        <taxon>Magnoliopsida</taxon>
        <taxon>eudicotyledons</taxon>
        <taxon>Gunneridae</taxon>
        <taxon>Pentapetalae</taxon>
        <taxon>rosids</taxon>
        <taxon>fabids</taxon>
        <taxon>Rosales</taxon>
        <taxon>Rhamnaceae</taxon>
        <taxon>Paliureae</taxon>
        <taxon>Ziziphus</taxon>
    </lineage>
</organism>
<dbReference type="SUPFAM" id="SSF140383">
    <property type="entry name" value="BSD domain-like"/>
    <property type="match status" value="1"/>
</dbReference>
<dbReference type="PANTHER" id="PTHR31923">
    <property type="entry name" value="BSD DOMAIN-CONTAINING PROTEIN"/>
    <property type="match status" value="1"/>
</dbReference>
<dbReference type="SMART" id="SM00751">
    <property type="entry name" value="BSD"/>
    <property type="match status" value="1"/>
</dbReference>
<feature type="compositionally biased region" description="Polar residues" evidence="1">
    <location>
        <begin position="236"/>
        <end position="246"/>
    </location>
</feature>
<dbReference type="PROSITE" id="PS50858">
    <property type="entry name" value="BSD"/>
    <property type="match status" value="1"/>
</dbReference>
<protein>
    <recommendedName>
        <fullName evidence="2">BSD domain-containing protein</fullName>
    </recommendedName>
</protein>
<accession>A0A978VER8</accession>
<dbReference type="InterPro" id="IPR035925">
    <property type="entry name" value="BSD_dom_sf"/>
</dbReference>
<feature type="domain" description="BSD" evidence="2">
    <location>
        <begin position="140"/>
        <end position="192"/>
    </location>
</feature>
<dbReference type="Gene3D" id="1.10.3970.10">
    <property type="entry name" value="BSD domain"/>
    <property type="match status" value="1"/>
</dbReference>
<dbReference type="Pfam" id="PF03909">
    <property type="entry name" value="BSD"/>
    <property type="match status" value="1"/>
</dbReference>
<evidence type="ECO:0000259" key="2">
    <source>
        <dbReference type="PROSITE" id="PS50858"/>
    </source>
</evidence>
<feature type="region of interest" description="Disordered" evidence="1">
    <location>
        <begin position="210"/>
        <end position="265"/>
    </location>
</feature>
<evidence type="ECO:0000313" key="3">
    <source>
        <dbReference type="EMBL" id="KAH7528857.1"/>
    </source>
</evidence>
<sequence>MDFWQKARSFAEEAAKRSQELTKEAAKRSQELTVGASKFSDIVSETAKRSKEFAAEASKRAEQIRLEALKQADKIKHLADGVAVAPALMEPSVETQEKDLEAFGITEELRDFVRGITISTFQDFPLEDDTQFSDIPTVSNVSQDLTEWQAKHANLVLSTVKEISKLRYELCPRFMRERKFWRIYFILVNSHVAPYEKRYAEDMKLKSAEQEKVDKAEEPMKDGITSEEQVKDANHQSKTATSSSAEQDLDAFLLGDPGDSDDGPGNHWTLFTYLKMGMLRRTVDASLDDEKEDL</sequence>
<dbReference type="Proteomes" id="UP000813462">
    <property type="component" value="Unassembled WGS sequence"/>
</dbReference>
<name>A0A978VER8_ZIZJJ</name>
<dbReference type="PANTHER" id="PTHR31923:SF1">
    <property type="entry name" value="BSD DOMAIN-CONTAINING PROTEIN"/>
    <property type="match status" value="1"/>
</dbReference>
<gene>
    <name evidence="3" type="ORF">FEM48_Zijuj05G0122300</name>
</gene>
<proteinExistence type="predicted"/>
<dbReference type="AlphaFoldDB" id="A0A978VER8"/>
<dbReference type="EMBL" id="JAEACU010000005">
    <property type="protein sequence ID" value="KAH7528857.1"/>
    <property type="molecule type" value="Genomic_DNA"/>
</dbReference>